<evidence type="ECO:0000313" key="2">
    <source>
        <dbReference type="EMBL" id="MBW0570931.1"/>
    </source>
</evidence>
<reference evidence="2" key="1">
    <citation type="submission" date="2021-03" db="EMBL/GenBank/DDBJ databases">
        <title>Draft genome sequence of rust myrtle Austropuccinia psidii MF-1, a brazilian biotype.</title>
        <authorList>
            <person name="Quecine M.C."/>
            <person name="Pachon D.M.R."/>
            <person name="Bonatelli M.L."/>
            <person name="Correr F.H."/>
            <person name="Franceschini L.M."/>
            <person name="Leite T.F."/>
            <person name="Margarido G.R.A."/>
            <person name="Almeida C.A."/>
            <person name="Ferrarezi J.A."/>
            <person name="Labate C.A."/>
        </authorList>
    </citation>
    <scope>NUCLEOTIDE SEQUENCE</scope>
    <source>
        <strain evidence="2">MF-1</strain>
    </source>
</reference>
<evidence type="ECO:0000256" key="1">
    <source>
        <dbReference type="SAM" id="MobiDB-lite"/>
    </source>
</evidence>
<dbReference type="AlphaFoldDB" id="A0A9Q3JZ07"/>
<evidence type="ECO:0000313" key="3">
    <source>
        <dbReference type="Proteomes" id="UP000765509"/>
    </source>
</evidence>
<dbReference type="OrthoDB" id="1607513at2759"/>
<protein>
    <recommendedName>
        <fullName evidence="4">BED-type domain-containing protein</fullName>
    </recommendedName>
</protein>
<evidence type="ECO:0008006" key="4">
    <source>
        <dbReference type="Google" id="ProtNLM"/>
    </source>
</evidence>
<dbReference type="Proteomes" id="UP000765509">
    <property type="component" value="Unassembled WGS sequence"/>
</dbReference>
<sequence length="113" mass="12440">MSSAPPSQKSTPRKTGYATQPSISEPATNGKRSWVWGFFSKIDPQHVECNVINKTGTSCRKKLKRDKTGSTKSISDHLNSLHCLTNPNSPSVSGKGHNNTLLEKFVLRTQSKK</sequence>
<gene>
    <name evidence="2" type="ORF">O181_110646</name>
</gene>
<organism evidence="2 3">
    <name type="scientific">Austropuccinia psidii MF-1</name>
    <dbReference type="NCBI Taxonomy" id="1389203"/>
    <lineage>
        <taxon>Eukaryota</taxon>
        <taxon>Fungi</taxon>
        <taxon>Dikarya</taxon>
        <taxon>Basidiomycota</taxon>
        <taxon>Pucciniomycotina</taxon>
        <taxon>Pucciniomycetes</taxon>
        <taxon>Pucciniales</taxon>
        <taxon>Sphaerophragmiaceae</taxon>
        <taxon>Austropuccinia</taxon>
    </lineage>
</organism>
<feature type="region of interest" description="Disordered" evidence="1">
    <location>
        <begin position="1"/>
        <end position="30"/>
    </location>
</feature>
<comment type="caution">
    <text evidence="2">The sequence shown here is derived from an EMBL/GenBank/DDBJ whole genome shotgun (WGS) entry which is preliminary data.</text>
</comment>
<name>A0A9Q3JZ07_9BASI</name>
<keyword evidence="3" id="KW-1185">Reference proteome</keyword>
<feature type="compositionally biased region" description="Polar residues" evidence="1">
    <location>
        <begin position="1"/>
        <end position="10"/>
    </location>
</feature>
<accession>A0A9Q3JZ07</accession>
<dbReference type="EMBL" id="AVOT02087175">
    <property type="protein sequence ID" value="MBW0570931.1"/>
    <property type="molecule type" value="Genomic_DNA"/>
</dbReference>
<feature type="compositionally biased region" description="Polar residues" evidence="1">
    <location>
        <begin position="17"/>
        <end position="30"/>
    </location>
</feature>
<proteinExistence type="predicted"/>